<dbReference type="GeneID" id="36594585"/>
<keyword evidence="3" id="KW-1185">Reference proteome</keyword>
<accession>A0A2J6TLJ3</accession>
<dbReference type="RefSeq" id="XP_024740804.1">
    <property type="nucleotide sequence ID" value="XM_024886508.1"/>
</dbReference>
<dbReference type="EMBL" id="KZ613777">
    <property type="protein sequence ID" value="PMD63900.1"/>
    <property type="molecule type" value="Genomic_DNA"/>
</dbReference>
<feature type="region of interest" description="Disordered" evidence="1">
    <location>
        <begin position="1"/>
        <end position="23"/>
    </location>
</feature>
<dbReference type="Proteomes" id="UP000235371">
    <property type="component" value="Unassembled WGS sequence"/>
</dbReference>
<proteinExistence type="predicted"/>
<evidence type="ECO:0000313" key="3">
    <source>
        <dbReference type="Proteomes" id="UP000235371"/>
    </source>
</evidence>
<dbReference type="InParanoid" id="A0A2J6TLJ3"/>
<evidence type="ECO:0000256" key="1">
    <source>
        <dbReference type="SAM" id="MobiDB-lite"/>
    </source>
</evidence>
<gene>
    <name evidence="2" type="ORF">K444DRAFT_660814</name>
</gene>
<dbReference type="OrthoDB" id="10350668at2759"/>
<feature type="compositionally biased region" description="Low complexity" evidence="1">
    <location>
        <begin position="1"/>
        <end position="12"/>
    </location>
</feature>
<name>A0A2J6TLJ3_9HELO</name>
<sequence>MHSVPSNSSSCYPNPPTEPQVSSHETFLYSETYQHTEPATSNTHASAYHITNDINNRHPLPSNAKPSMSCDPTAQAITALQQDYTPLTHDALHYHNGKSKSSHKDATAQYVHSQRRTCGSIPASTDDTTIRSHPYPTSIHQADLEQPSVQVQAPANLLHSTQILRQGPAPWAYAFIGIGAQFPL</sequence>
<reference evidence="2 3" key="1">
    <citation type="submission" date="2016-04" db="EMBL/GenBank/DDBJ databases">
        <title>A degradative enzymes factory behind the ericoid mycorrhizal symbiosis.</title>
        <authorList>
            <consortium name="DOE Joint Genome Institute"/>
            <person name="Martino E."/>
            <person name="Morin E."/>
            <person name="Grelet G."/>
            <person name="Kuo A."/>
            <person name="Kohler A."/>
            <person name="Daghino S."/>
            <person name="Barry K."/>
            <person name="Choi C."/>
            <person name="Cichocki N."/>
            <person name="Clum A."/>
            <person name="Copeland A."/>
            <person name="Hainaut M."/>
            <person name="Haridas S."/>
            <person name="Labutti K."/>
            <person name="Lindquist E."/>
            <person name="Lipzen A."/>
            <person name="Khouja H.-R."/>
            <person name="Murat C."/>
            <person name="Ohm R."/>
            <person name="Olson A."/>
            <person name="Spatafora J."/>
            <person name="Veneault-Fourrey C."/>
            <person name="Henrissat B."/>
            <person name="Grigoriev I."/>
            <person name="Martin F."/>
            <person name="Perotto S."/>
        </authorList>
    </citation>
    <scope>NUCLEOTIDE SEQUENCE [LARGE SCALE GENOMIC DNA]</scope>
    <source>
        <strain evidence="2 3">E</strain>
    </source>
</reference>
<organism evidence="2 3">
    <name type="scientific">Hyaloscypha bicolor E</name>
    <dbReference type="NCBI Taxonomy" id="1095630"/>
    <lineage>
        <taxon>Eukaryota</taxon>
        <taxon>Fungi</taxon>
        <taxon>Dikarya</taxon>
        <taxon>Ascomycota</taxon>
        <taxon>Pezizomycotina</taxon>
        <taxon>Leotiomycetes</taxon>
        <taxon>Helotiales</taxon>
        <taxon>Hyaloscyphaceae</taxon>
        <taxon>Hyaloscypha</taxon>
        <taxon>Hyaloscypha bicolor</taxon>
    </lineage>
</organism>
<evidence type="ECO:0000313" key="2">
    <source>
        <dbReference type="EMBL" id="PMD63900.1"/>
    </source>
</evidence>
<protein>
    <submittedName>
        <fullName evidence="2">Uncharacterized protein</fullName>
    </submittedName>
</protein>
<dbReference type="AlphaFoldDB" id="A0A2J6TLJ3"/>